<dbReference type="EMBL" id="LAZR01002372">
    <property type="protein sequence ID" value="KKN30900.1"/>
    <property type="molecule type" value="Genomic_DNA"/>
</dbReference>
<proteinExistence type="predicted"/>
<gene>
    <name evidence="1" type="ORF">LCGC14_0829500</name>
</gene>
<accession>A0A0F9PGF5</accession>
<comment type="caution">
    <text evidence="1">The sequence shown here is derived from an EMBL/GenBank/DDBJ whole genome shotgun (WGS) entry which is preliminary data.</text>
</comment>
<organism evidence="1">
    <name type="scientific">marine sediment metagenome</name>
    <dbReference type="NCBI Taxonomy" id="412755"/>
    <lineage>
        <taxon>unclassified sequences</taxon>
        <taxon>metagenomes</taxon>
        <taxon>ecological metagenomes</taxon>
    </lineage>
</organism>
<protein>
    <submittedName>
        <fullName evidence="1">Uncharacterized protein</fullName>
    </submittedName>
</protein>
<dbReference type="AlphaFoldDB" id="A0A0F9PGF5"/>
<evidence type="ECO:0000313" key="1">
    <source>
        <dbReference type="EMBL" id="KKN30900.1"/>
    </source>
</evidence>
<name>A0A0F9PGF5_9ZZZZ</name>
<reference evidence="1" key="1">
    <citation type="journal article" date="2015" name="Nature">
        <title>Complex archaea that bridge the gap between prokaryotes and eukaryotes.</title>
        <authorList>
            <person name="Spang A."/>
            <person name="Saw J.H."/>
            <person name="Jorgensen S.L."/>
            <person name="Zaremba-Niedzwiedzka K."/>
            <person name="Martijn J."/>
            <person name="Lind A.E."/>
            <person name="van Eijk R."/>
            <person name="Schleper C."/>
            <person name="Guy L."/>
            <person name="Ettema T.J."/>
        </authorList>
    </citation>
    <scope>NUCLEOTIDE SEQUENCE</scope>
</reference>
<sequence>MTIPLFIDINELAFSNPGTPFDLSILESISLTISDSERWPGSFIQNVGNYTVLDLPYQRVGIKALKLYNLISDTLLVDEQGFVTSTVEEDERKFDDLVCVNCDTDLEEFEE</sequence>